<dbReference type="EMBL" id="CDMY01000309">
    <property type="protein sequence ID" value="CEM01732.1"/>
    <property type="molecule type" value="Genomic_DNA"/>
</dbReference>
<reference evidence="3 4" key="1">
    <citation type="submission" date="2014-11" db="EMBL/GenBank/DDBJ databases">
        <authorList>
            <person name="Zhu J."/>
            <person name="Qi W."/>
            <person name="Song R."/>
        </authorList>
    </citation>
    <scope>NUCLEOTIDE SEQUENCE [LARGE SCALE GENOMIC DNA]</scope>
</reference>
<name>A0A0G4ETS9_VITBC</name>
<sequence>MSESALKRQRQTVEGEEHDLDDGREAEMDTDGQQQQQQQQPVTASHTTHRIDLEAFAQRFSQIPVVVAYVFSFVSLHLVAALPQRLWRHVGCQITQLVMDTHDTAERRFWCGLSFADAFEWGRRLTRLRSIVARYPSFFAIPRDSRAMRRKSPECLMHILSSVVPMVVEGHCEGQRAAAAAAGQPAGGTLESIEYREFNSAIAIDDDESRELQRIRRRQKKGSLPAPLDPPPTLTSLTSITGIPGDEDSIRGPRQPAFPGRRRKWRLPALERVQTEWTALGGELGDMVGASRRLKELQVHSNPDSMANTLRRLPVAEAGQPGPLSQLEDVGTLTFVAMDDFISFDEWREGLGRLQTALVDRGCRSIKRFKAKFEMEPIDRRIFPTLSAIETFTRTVCVKPDIPVDIGITLSEEHLHETEYFDLSLLCDVPTRPEPSPFIQRHIQQMAAASLGAFFTIRPHHLTTPLDTPSPAAIALAEQTVEGEEHDLDDGREAEMDTDGQQQQQQQQPVTASHTTHRIDLEAFAQRFSQIPVVVAYVFSFVSLHLVAALPQRLWRHVGCQITQLVMDTHDTAERRFWCGLSFADAFEWGRRLTRLKSIVVKSPWALRILRETPSGHVYDYDTVLSRMSDKIVTALVEGHSEGRRAVMLAAGQRAPTTLESIEYRRGNFAMGLDEDEYRDIRAAATEPSAAFAPPLDPPPTFTSLRSITVQGTSSDGICLGRGRHWQLPSLERVQVQVEGRVDDGGVLGELVATSRRLKELHVESNPDAMAESLRRITVAAAGQPGPLSQLEDIGTLRMRTGARGLEGLQAVLVDRGCRSIKKLSIKLEDWCIDSSIFATLSAIEASTRAVCVRPDIPVDVKTAIEVFDLSLLCDTPTSPEPSPFVQRHIQELVAKASESLTFPNAATVEVWGDELDVDVDQADPVVIDSMSHNAFPAASRLSIQTSKQHAGGRRLLSKMPVVKSIDLLGPTEEQAVGVLEAVGGGKSLECFTLGWVTGVGEGGLTWGDRADQLPTITRLVITIEVPHDLGDGDAAGEFGIACVKSLLKIRGIKELKFAVRPPDTFKRLVEERTHGYTIEGVEGRYDIEWGWKYSRQQLILKRLDT</sequence>
<dbReference type="PhylomeDB" id="A0A0G4ETS9"/>
<feature type="region of interest" description="Disordered" evidence="1">
    <location>
        <begin position="482"/>
        <end position="513"/>
    </location>
</feature>
<gene>
    <name evidence="3" type="ORF">Vbra_8177</name>
</gene>
<dbReference type="InParanoid" id="A0A0G4ETS9"/>
<dbReference type="VEuPathDB" id="CryptoDB:Vbra_8177"/>
<keyword evidence="2" id="KW-0812">Transmembrane</keyword>
<evidence type="ECO:0000256" key="1">
    <source>
        <dbReference type="SAM" id="MobiDB-lite"/>
    </source>
</evidence>
<keyword evidence="2" id="KW-1133">Transmembrane helix</keyword>
<evidence type="ECO:0000256" key="2">
    <source>
        <dbReference type="SAM" id="Phobius"/>
    </source>
</evidence>
<dbReference type="AlphaFoldDB" id="A0A0G4ETS9"/>
<dbReference type="Proteomes" id="UP000041254">
    <property type="component" value="Unassembled WGS sequence"/>
</dbReference>
<keyword evidence="2" id="KW-0472">Membrane</keyword>
<protein>
    <submittedName>
        <fullName evidence="3">Uncharacterized protein</fullName>
    </submittedName>
</protein>
<evidence type="ECO:0000313" key="3">
    <source>
        <dbReference type="EMBL" id="CEM01732.1"/>
    </source>
</evidence>
<organism evidence="3 4">
    <name type="scientific">Vitrella brassicaformis (strain CCMP3155)</name>
    <dbReference type="NCBI Taxonomy" id="1169540"/>
    <lineage>
        <taxon>Eukaryota</taxon>
        <taxon>Sar</taxon>
        <taxon>Alveolata</taxon>
        <taxon>Colpodellida</taxon>
        <taxon>Vitrellaceae</taxon>
        <taxon>Vitrella</taxon>
    </lineage>
</organism>
<keyword evidence="4" id="KW-1185">Reference proteome</keyword>
<evidence type="ECO:0000313" key="4">
    <source>
        <dbReference type="Proteomes" id="UP000041254"/>
    </source>
</evidence>
<feature type="compositionally biased region" description="Basic and acidic residues" evidence="1">
    <location>
        <begin position="11"/>
        <end position="27"/>
    </location>
</feature>
<proteinExistence type="predicted"/>
<feature type="transmembrane region" description="Helical" evidence="2">
    <location>
        <begin position="63"/>
        <end position="82"/>
    </location>
</feature>
<accession>A0A0G4ETS9</accession>
<feature type="region of interest" description="Disordered" evidence="1">
    <location>
        <begin position="1"/>
        <end position="45"/>
    </location>
</feature>
<feature type="region of interest" description="Disordered" evidence="1">
    <location>
        <begin position="217"/>
        <end position="260"/>
    </location>
</feature>